<gene>
    <name evidence="3" type="ORF">PR048_006562</name>
</gene>
<name>A0ABQ9IC98_9NEOP</name>
<proteinExistence type="predicted"/>
<accession>A0ABQ9IC98</accession>
<evidence type="ECO:0000313" key="3">
    <source>
        <dbReference type="EMBL" id="KAJ8893961.1"/>
    </source>
</evidence>
<organism evidence="3 4">
    <name type="scientific">Dryococelus australis</name>
    <dbReference type="NCBI Taxonomy" id="614101"/>
    <lineage>
        <taxon>Eukaryota</taxon>
        <taxon>Metazoa</taxon>
        <taxon>Ecdysozoa</taxon>
        <taxon>Arthropoda</taxon>
        <taxon>Hexapoda</taxon>
        <taxon>Insecta</taxon>
        <taxon>Pterygota</taxon>
        <taxon>Neoptera</taxon>
        <taxon>Polyneoptera</taxon>
        <taxon>Phasmatodea</taxon>
        <taxon>Verophasmatodea</taxon>
        <taxon>Anareolatae</taxon>
        <taxon>Phasmatidae</taxon>
        <taxon>Eurycanthinae</taxon>
        <taxon>Dryococelus</taxon>
    </lineage>
</organism>
<feature type="transmembrane region" description="Helical" evidence="2">
    <location>
        <begin position="270"/>
        <end position="299"/>
    </location>
</feature>
<sequence length="312" mass="34904">MRRRATSGSCLLLVRKQPAGYPAPRELGQPEHLQHFTSPGARRRPAAHQSSRIDTAEELPTPRSTGDKRSVIAKGSDSGCRFCANKTGYLTSLLHWPDTPETLRPPSPICFSCTSPQNSNWQEFGWVVKELKTLPKLNAVTMSEDPNKIKGLIELVSRGLFLSAESWRKHCKLSKKNKFAMNDLVLCRTNPTSSYWTVLVLLFEGLFRIIKVVFDNCYELADLEGNSVGRFNITVAFLHQLPHVPGYRRGRWSFSRVLMDNIRGSSCRLLYLRIFLSLVFYSVFGGVGGVLILLASALVNSSRVVVRAGHSP</sequence>
<comment type="caution">
    <text evidence="3">The sequence shown here is derived from an EMBL/GenBank/DDBJ whole genome shotgun (WGS) entry which is preliminary data.</text>
</comment>
<keyword evidence="4" id="KW-1185">Reference proteome</keyword>
<reference evidence="3 4" key="1">
    <citation type="submission" date="2023-02" db="EMBL/GenBank/DDBJ databases">
        <title>LHISI_Scaffold_Assembly.</title>
        <authorList>
            <person name="Stuart O.P."/>
            <person name="Cleave R."/>
            <person name="Magrath M.J.L."/>
            <person name="Mikheyev A.S."/>
        </authorList>
    </citation>
    <scope>NUCLEOTIDE SEQUENCE [LARGE SCALE GENOMIC DNA]</scope>
    <source>
        <strain evidence="3">Daus_M_001</strain>
        <tissue evidence="3">Leg muscle</tissue>
    </source>
</reference>
<dbReference type="Proteomes" id="UP001159363">
    <property type="component" value="Chromosome 2"/>
</dbReference>
<keyword evidence="2" id="KW-0812">Transmembrane</keyword>
<evidence type="ECO:0000256" key="1">
    <source>
        <dbReference type="SAM" id="MobiDB-lite"/>
    </source>
</evidence>
<feature type="region of interest" description="Disordered" evidence="1">
    <location>
        <begin position="20"/>
        <end position="72"/>
    </location>
</feature>
<evidence type="ECO:0000256" key="2">
    <source>
        <dbReference type="SAM" id="Phobius"/>
    </source>
</evidence>
<protein>
    <submittedName>
        <fullName evidence="3">Uncharacterized protein</fullName>
    </submittedName>
</protein>
<evidence type="ECO:0000313" key="4">
    <source>
        <dbReference type="Proteomes" id="UP001159363"/>
    </source>
</evidence>
<dbReference type="EMBL" id="JARBHB010000002">
    <property type="protein sequence ID" value="KAJ8893961.1"/>
    <property type="molecule type" value="Genomic_DNA"/>
</dbReference>
<keyword evidence="2" id="KW-1133">Transmembrane helix</keyword>
<keyword evidence="2" id="KW-0472">Membrane</keyword>